<feature type="compositionally biased region" description="Low complexity" evidence="1">
    <location>
        <begin position="118"/>
        <end position="158"/>
    </location>
</feature>
<sequence length="261" mass="25941">MKRALLIAGGTIGGLGAVLSITPPQLGSPVSSNLSGIGAGTTNAGTVANASGQTPAAGPQAATPVATPVSSPSSTQPSTQQSSQPSAKPSKTKKSTNVGATKQPAPAPTKTHAVTGNSASPTPTQTQPQSAAPTPTPTKTQTPTPTPTPTKTQAPAAKGVSGTFTGATFQANQQGRVWGNVQVTVTLVDGAISNIQASQNPQSRGIYAFNWLTPAIKNQNLTVKDVMGIKPSSLLGSNSGASYSAVAYMQSLQSALTKSGA</sequence>
<evidence type="ECO:0000256" key="1">
    <source>
        <dbReference type="SAM" id="MobiDB-lite"/>
    </source>
</evidence>
<gene>
    <name evidence="2" type="ORF">UFOPK4265_00893</name>
</gene>
<protein>
    <submittedName>
        <fullName evidence="2">Unannotated protein</fullName>
    </submittedName>
</protein>
<feature type="compositionally biased region" description="Low complexity" evidence="1">
    <location>
        <begin position="40"/>
        <end position="89"/>
    </location>
</feature>
<evidence type="ECO:0000313" key="2">
    <source>
        <dbReference type="EMBL" id="CAB5053512.1"/>
    </source>
</evidence>
<accession>A0A6J7TK46</accession>
<organism evidence="2">
    <name type="scientific">freshwater metagenome</name>
    <dbReference type="NCBI Taxonomy" id="449393"/>
    <lineage>
        <taxon>unclassified sequences</taxon>
        <taxon>metagenomes</taxon>
        <taxon>ecological metagenomes</taxon>
    </lineage>
</organism>
<dbReference type="AlphaFoldDB" id="A0A6J7TK46"/>
<feature type="region of interest" description="Disordered" evidence="1">
    <location>
        <begin position="30"/>
        <end position="161"/>
    </location>
</feature>
<proteinExistence type="predicted"/>
<reference evidence="2" key="1">
    <citation type="submission" date="2020-05" db="EMBL/GenBank/DDBJ databases">
        <authorList>
            <person name="Chiriac C."/>
            <person name="Salcher M."/>
            <person name="Ghai R."/>
            <person name="Kavagutti S V."/>
        </authorList>
    </citation>
    <scope>NUCLEOTIDE SEQUENCE</scope>
</reference>
<name>A0A6J7TK46_9ZZZZ</name>
<dbReference type="EMBL" id="CAFBQK010000114">
    <property type="protein sequence ID" value="CAB5053512.1"/>
    <property type="molecule type" value="Genomic_DNA"/>
</dbReference>